<dbReference type="InterPro" id="IPR007235">
    <property type="entry name" value="Glyco_trans_28_C"/>
</dbReference>
<comment type="caution">
    <text evidence="2">The sequence shown here is derived from an EMBL/GenBank/DDBJ whole genome shotgun (WGS) entry which is preliminary data.</text>
</comment>
<proteinExistence type="predicted"/>
<evidence type="ECO:0000313" key="2">
    <source>
        <dbReference type="EMBL" id="MEJ8281681.1"/>
    </source>
</evidence>
<dbReference type="Pfam" id="PF04101">
    <property type="entry name" value="Glyco_tran_28_C"/>
    <property type="match status" value="1"/>
</dbReference>
<organism evidence="2 3">
    <name type="scientific">Pseudonocardia spirodelae</name>
    <dbReference type="NCBI Taxonomy" id="3133431"/>
    <lineage>
        <taxon>Bacteria</taxon>
        <taxon>Bacillati</taxon>
        <taxon>Actinomycetota</taxon>
        <taxon>Actinomycetes</taxon>
        <taxon>Pseudonocardiales</taxon>
        <taxon>Pseudonocardiaceae</taxon>
        <taxon>Pseudonocardia</taxon>
    </lineage>
</organism>
<keyword evidence="3" id="KW-1185">Reference proteome</keyword>
<accession>A0ABU8TCL3</accession>
<dbReference type="Gene3D" id="3.40.50.2000">
    <property type="entry name" value="Glycogen Phosphorylase B"/>
    <property type="match status" value="1"/>
</dbReference>
<protein>
    <submittedName>
        <fullName evidence="2">Glycosyltransferase</fullName>
    </submittedName>
</protein>
<dbReference type="RefSeq" id="WP_340294294.1">
    <property type="nucleotide sequence ID" value="NZ_JBBJUP010000022.1"/>
</dbReference>
<dbReference type="Proteomes" id="UP001364211">
    <property type="component" value="Unassembled WGS sequence"/>
</dbReference>
<feature type="domain" description="Glycosyl transferase family 28 C-terminal" evidence="1">
    <location>
        <begin position="241"/>
        <end position="293"/>
    </location>
</feature>
<dbReference type="EMBL" id="JBBJUP010000022">
    <property type="protein sequence ID" value="MEJ8281681.1"/>
    <property type="molecule type" value="Genomic_DNA"/>
</dbReference>
<gene>
    <name evidence="2" type="ORF">WJX68_22280</name>
</gene>
<dbReference type="SUPFAM" id="SSF53756">
    <property type="entry name" value="UDP-Glycosyltransferase/glycogen phosphorylase"/>
    <property type="match status" value="1"/>
</dbReference>
<sequence length="352" mass="36052">MSTVVYYVHHHGSGHAHRAAAIAAHLRTPVVGAGSRPAPAGWPGPWHELAPDTGGTGGGDPDVTAGGTLHWVPRHHDGLRARAAAVSALLAAGPARLLVADVSVEMAVLARLHGVPVAVVAQPGDRGDRAHRTAYDLAEVLLVPWPRTPARPWRTELAARTVHLGGLSRFDGRRAAPPPGRRRVLLLTGSGDDGADPDAVAAAAAATPGWTWHVAGRLRGPLPPGAPRTLTVGGWSEDVWARLQGADVVVGHAGQNVVAEIAAARRAAVIVPAQRPHGEQAATGAALAAAGLAVVEPRWPDPRDWPRVLGRAAGLGGAGWSRWSDGRAAARAAAVLDGIVAGADAGPHRPAA</sequence>
<reference evidence="2 3" key="1">
    <citation type="submission" date="2024-03" db="EMBL/GenBank/DDBJ databases">
        <title>Draft genome sequence of Pseudonocardia sp. DW16-2.</title>
        <authorList>
            <person name="Duangmal K."/>
        </authorList>
    </citation>
    <scope>NUCLEOTIDE SEQUENCE [LARGE SCALE GENOMIC DNA]</scope>
    <source>
        <strain evidence="2 3">DW16-2</strain>
    </source>
</reference>
<name>A0ABU8TCL3_9PSEU</name>
<evidence type="ECO:0000259" key="1">
    <source>
        <dbReference type="Pfam" id="PF04101"/>
    </source>
</evidence>
<evidence type="ECO:0000313" key="3">
    <source>
        <dbReference type="Proteomes" id="UP001364211"/>
    </source>
</evidence>